<gene>
    <name evidence="5" type="ORF">DC3_27040</name>
</gene>
<evidence type="ECO:0000259" key="3">
    <source>
        <dbReference type="Pfam" id="PF08308"/>
    </source>
</evidence>
<evidence type="ECO:0000256" key="2">
    <source>
        <dbReference type="SAM" id="Phobius"/>
    </source>
</evidence>
<dbReference type="PANTHER" id="PTHR34475:SF1">
    <property type="entry name" value="CYTOSKELETON PROTEIN RODZ"/>
    <property type="match status" value="1"/>
</dbReference>
<dbReference type="InterPro" id="IPR025194">
    <property type="entry name" value="RodZ-like_C"/>
</dbReference>
<dbReference type="Pfam" id="PF13413">
    <property type="entry name" value="HTH_25"/>
    <property type="match status" value="1"/>
</dbReference>
<keyword evidence="2" id="KW-0812">Transmembrane</keyword>
<evidence type="ECO:0000259" key="4">
    <source>
        <dbReference type="Pfam" id="PF13464"/>
    </source>
</evidence>
<comment type="caution">
    <text evidence="5">The sequence shown here is derived from an EMBL/GenBank/DDBJ whole genome shotgun (WGS) entry which is preliminary data.</text>
</comment>
<evidence type="ECO:0000256" key="1">
    <source>
        <dbReference type="SAM" id="MobiDB-lite"/>
    </source>
</evidence>
<dbReference type="InterPro" id="IPR013229">
    <property type="entry name" value="PEGA"/>
</dbReference>
<feature type="domain" description="PEGA" evidence="3">
    <location>
        <begin position="147"/>
        <end position="209"/>
    </location>
</feature>
<dbReference type="Gene3D" id="1.10.260.40">
    <property type="entry name" value="lambda repressor-like DNA-binding domains"/>
    <property type="match status" value="1"/>
</dbReference>
<dbReference type="InterPro" id="IPR050400">
    <property type="entry name" value="Bact_Cytoskel_RodZ"/>
</dbReference>
<dbReference type="PANTHER" id="PTHR34475">
    <property type="match status" value="1"/>
</dbReference>
<dbReference type="EMBL" id="BJXB01000011">
    <property type="protein sequence ID" value="GEM47069.1"/>
    <property type="molecule type" value="Genomic_DNA"/>
</dbReference>
<dbReference type="GO" id="GO:0003677">
    <property type="term" value="F:DNA binding"/>
    <property type="evidence" value="ECO:0007669"/>
    <property type="project" value="InterPro"/>
</dbReference>
<reference evidence="5 6" key="1">
    <citation type="submission" date="2019-07" db="EMBL/GenBank/DDBJ databases">
        <title>Whole genome shotgun sequence of Deinococcus cellulosilyticus NBRC 106333.</title>
        <authorList>
            <person name="Hosoyama A."/>
            <person name="Uohara A."/>
            <person name="Ohji S."/>
            <person name="Ichikawa N."/>
        </authorList>
    </citation>
    <scope>NUCLEOTIDE SEQUENCE [LARGE SCALE GENOMIC DNA]</scope>
    <source>
        <strain evidence="5 6">NBRC 106333</strain>
    </source>
</reference>
<dbReference type="Pfam" id="PF13464">
    <property type="entry name" value="RodZ_C"/>
    <property type="match status" value="1"/>
</dbReference>
<keyword evidence="6" id="KW-1185">Reference proteome</keyword>
<organism evidence="5 6">
    <name type="scientific">Deinococcus cellulosilyticus (strain DSM 18568 / NBRC 106333 / KACC 11606 / 5516J-15)</name>
    <dbReference type="NCBI Taxonomy" id="1223518"/>
    <lineage>
        <taxon>Bacteria</taxon>
        <taxon>Thermotogati</taxon>
        <taxon>Deinococcota</taxon>
        <taxon>Deinococci</taxon>
        <taxon>Deinococcales</taxon>
        <taxon>Deinococcaceae</taxon>
        <taxon>Deinococcus</taxon>
    </lineage>
</organism>
<keyword evidence="2" id="KW-1133">Transmembrane helix</keyword>
<dbReference type="InterPro" id="IPR010982">
    <property type="entry name" value="Lambda_DNA-bd_dom_sf"/>
</dbReference>
<protein>
    <recommendedName>
        <fullName evidence="7">DUF4115 domain-containing protein</fullName>
    </recommendedName>
</protein>
<evidence type="ECO:0000313" key="6">
    <source>
        <dbReference type="Proteomes" id="UP000321306"/>
    </source>
</evidence>
<name>A0A511N2H9_DEIC1</name>
<evidence type="ECO:0000313" key="5">
    <source>
        <dbReference type="EMBL" id="GEM47069.1"/>
    </source>
</evidence>
<accession>A0A511N2H9</accession>
<feature type="transmembrane region" description="Helical" evidence="2">
    <location>
        <begin position="94"/>
        <end position="118"/>
    </location>
</feature>
<dbReference type="Pfam" id="PF08308">
    <property type="entry name" value="PEGA"/>
    <property type="match status" value="1"/>
</dbReference>
<dbReference type="Proteomes" id="UP000321306">
    <property type="component" value="Unassembled WGS sequence"/>
</dbReference>
<feature type="domain" description="Cytoskeleton protein RodZ-like C-terminal" evidence="4">
    <location>
        <begin position="293"/>
        <end position="344"/>
    </location>
</feature>
<feature type="region of interest" description="Disordered" evidence="1">
    <location>
        <begin position="228"/>
        <end position="272"/>
    </location>
</feature>
<proteinExistence type="predicted"/>
<sequence length="363" mass="40073">MNSLGEHLRRARLNTNLDLVELAERTKIRSEYLTALEDMDFERLPERLFTRAYLQRYAVELGLNPEPLLQQYDQMFPPVEIKIPSSMSGGTERLFPWGLVTSVFSVLLVLGGLGWWLYAAWQAGPNVGLQEAVQEVAPIQTARTVQFSLTTSPSGAKVYLDNGLVGITPIRSFPVTQKPEAELRVELDGYLAYREKLSLSRNTNLSVALSPRPLPDLKIQAEVVGETLKQQTSNVKPNDVKPGDTKPATSDKTARTPEKAQTPKKAPEASEKKIEVAASDETPTMADVIRGVQLRFEGKSWTRVKDSQGKVLYEGTPGKGQKLSFEGPVVIRTGSAGLVWVQLADGSEQRMGVVGRVVERAFP</sequence>
<dbReference type="RefSeq" id="WP_186816021.1">
    <property type="nucleotide sequence ID" value="NZ_BJXB01000011.1"/>
</dbReference>
<dbReference type="AlphaFoldDB" id="A0A511N2H9"/>
<keyword evidence="2" id="KW-0472">Membrane</keyword>
<evidence type="ECO:0008006" key="7">
    <source>
        <dbReference type="Google" id="ProtNLM"/>
    </source>
</evidence>